<keyword evidence="2" id="KW-1185">Reference proteome</keyword>
<name>A0A2J6TBA3_9HELO</name>
<reference evidence="1 2" key="1">
    <citation type="submission" date="2016-04" db="EMBL/GenBank/DDBJ databases">
        <title>A degradative enzymes factory behind the ericoid mycorrhizal symbiosis.</title>
        <authorList>
            <consortium name="DOE Joint Genome Institute"/>
            <person name="Martino E."/>
            <person name="Morin E."/>
            <person name="Grelet G."/>
            <person name="Kuo A."/>
            <person name="Kohler A."/>
            <person name="Daghino S."/>
            <person name="Barry K."/>
            <person name="Choi C."/>
            <person name="Cichocki N."/>
            <person name="Clum A."/>
            <person name="Copeland A."/>
            <person name="Hainaut M."/>
            <person name="Haridas S."/>
            <person name="Labutti K."/>
            <person name="Lindquist E."/>
            <person name="Lipzen A."/>
            <person name="Khouja H.-R."/>
            <person name="Murat C."/>
            <person name="Ohm R."/>
            <person name="Olson A."/>
            <person name="Spatafora J."/>
            <person name="Veneault-Fourrey C."/>
            <person name="Henrissat B."/>
            <person name="Grigoriev I."/>
            <person name="Martin F."/>
            <person name="Perotto S."/>
        </authorList>
    </citation>
    <scope>NUCLEOTIDE SEQUENCE [LARGE SCALE GENOMIC DNA]</scope>
    <source>
        <strain evidence="1 2">E</strain>
    </source>
</reference>
<proteinExistence type="predicted"/>
<dbReference type="GeneID" id="36580598"/>
<protein>
    <submittedName>
        <fullName evidence="1">Uncharacterized protein</fullName>
    </submittedName>
</protein>
<dbReference type="Proteomes" id="UP000235371">
    <property type="component" value="Unassembled WGS sequence"/>
</dbReference>
<evidence type="ECO:0000313" key="2">
    <source>
        <dbReference type="Proteomes" id="UP000235371"/>
    </source>
</evidence>
<dbReference type="AlphaFoldDB" id="A0A2J6TBA3"/>
<gene>
    <name evidence="1" type="ORF">K444DRAFT_399867</name>
</gene>
<dbReference type="InParanoid" id="A0A2J6TBA3"/>
<organism evidence="1 2">
    <name type="scientific">Hyaloscypha bicolor E</name>
    <dbReference type="NCBI Taxonomy" id="1095630"/>
    <lineage>
        <taxon>Eukaryota</taxon>
        <taxon>Fungi</taxon>
        <taxon>Dikarya</taxon>
        <taxon>Ascomycota</taxon>
        <taxon>Pezizomycotina</taxon>
        <taxon>Leotiomycetes</taxon>
        <taxon>Helotiales</taxon>
        <taxon>Hyaloscyphaceae</taxon>
        <taxon>Hyaloscypha</taxon>
        <taxon>Hyaloscypha bicolor</taxon>
    </lineage>
</organism>
<accession>A0A2J6TBA3</accession>
<evidence type="ECO:0000313" key="1">
    <source>
        <dbReference type="EMBL" id="PMD60263.1"/>
    </source>
</evidence>
<dbReference type="EMBL" id="KZ613791">
    <property type="protein sequence ID" value="PMD60263.1"/>
    <property type="molecule type" value="Genomic_DNA"/>
</dbReference>
<sequence length="161" mass="18615">MLLSYQVPPSLSRTCEYQHSRTPTPRYSTSHSFLPLIQQKNIWENSLARIPRNLDSETCDPSSTHLTTSGTFFHENPHRLSQVLSKNTLLFFSPLWYEVFRFHFSKKRYQPCPSCHSQPTLHQSLTLNTVEASPSSRAISASRFDGHLMHQFLAKSSALYW</sequence>
<dbReference type="RefSeq" id="XP_024737167.1">
    <property type="nucleotide sequence ID" value="XM_024872518.1"/>
</dbReference>